<evidence type="ECO:0000256" key="2">
    <source>
        <dbReference type="ARBA" id="ARBA00022475"/>
    </source>
</evidence>
<dbReference type="GO" id="GO:0005886">
    <property type="term" value="C:plasma membrane"/>
    <property type="evidence" value="ECO:0007669"/>
    <property type="project" value="UniProtKB-SubCell"/>
</dbReference>
<accession>A0A2N7JUI6</accession>
<feature type="transmembrane region" description="Helical" evidence="6">
    <location>
        <begin position="399"/>
        <end position="420"/>
    </location>
</feature>
<dbReference type="AlphaFoldDB" id="A0A2N7JUI6"/>
<evidence type="ECO:0000256" key="4">
    <source>
        <dbReference type="ARBA" id="ARBA00022989"/>
    </source>
</evidence>
<evidence type="ECO:0000256" key="5">
    <source>
        <dbReference type="ARBA" id="ARBA00023136"/>
    </source>
</evidence>
<feature type="transmembrane region" description="Helical" evidence="6">
    <location>
        <begin position="183"/>
        <end position="203"/>
    </location>
</feature>
<feature type="transmembrane region" description="Helical" evidence="6">
    <location>
        <begin position="40"/>
        <end position="61"/>
    </location>
</feature>
<feature type="transmembrane region" description="Helical" evidence="6">
    <location>
        <begin position="343"/>
        <end position="363"/>
    </location>
</feature>
<protein>
    <recommendedName>
        <fullName evidence="9">Polysaccharide biosynthesis protein</fullName>
    </recommendedName>
</protein>
<sequence>MSYRKNVVYNYTSQILVTLLGIGFIPQYIKILGPEGYGLIAFYTLLQSWFNILDLGLTPTISRETAKNISGELDSNSYLKLYKVLNLFFIISSMTITGLLVSNSGYLAEHWIKSENINVSIVAQCITVMAIILSIRWLSSLNRGVLTGHERIVWLSMYNLVFSFLKFVGVFAVLIYIDKTIVTFFYYQLILSIIELLILNYKVRTVMPIKSKSKTNSTFDYQSIAKFSLSIALTGGIWVIVTQTDKLILSKLLSLENFGYFTLAVLVANGVMILSTPVGTALMPRLANLFIKGKHDEAKSVISYSTKVTVSLAGSAALVLMSCSKHILFAWTNDIHIANEVYLVLKLYAFGNLFLAFSAYSYYIQYGLGNVKYHLIGNLIFVLILVPLISFFATKFGTIGAASVWALLSFSYFVTWVSWVNYKIFPGFHVSWLLHDIIKIIYPSLFISIIYIYLSTDPTSRLNSFVQIIVFGCIILFINLIRSKLVRLPIIYMRSKSE</sequence>
<feature type="transmembrane region" description="Helical" evidence="6">
    <location>
        <begin position="432"/>
        <end position="453"/>
    </location>
</feature>
<dbReference type="PANTHER" id="PTHR30250:SF26">
    <property type="entry name" value="PSMA PROTEIN"/>
    <property type="match status" value="1"/>
</dbReference>
<keyword evidence="3 6" id="KW-0812">Transmembrane</keyword>
<organism evidence="7 8">
    <name type="scientific">Vibrio lentus</name>
    <dbReference type="NCBI Taxonomy" id="136468"/>
    <lineage>
        <taxon>Bacteria</taxon>
        <taxon>Pseudomonadati</taxon>
        <taxon>Pseudomonadota</taxon>
        <taxon>Gammaproteobacteria</taxon>
        <taxon>Vibrionales</taxon>
        <taxon>Vibrionaceae</taxon>
        <taxon>Vibrio</taxon>
    </lineage>
</organism>
<proteinExistence type="predicted"/>
<feature type="transmembrane region" description="Helical" evidence="6">
    <location>
        <begin position="224"/>
        <end position="241"/>
    </location>
</feature>
<feature type="transmembrane region" description="Helical" evidence="6">
    <location>
        <begin position="151"/>
        <end position="177"/>
    </location>
</feature>
<evidence type="ECO:0000256" key="6">
    <source>
        <dbReference type="SAM" id="Phobius"/>
    </source>
</evidence>
<dbReference type="Proteomes" id="UP000235406">
    <property type="component" value="Unassembled WGS sequence"/>
</dbReference>
<feature type="transmembrane region" description="Helical" evidence="6">
    <location>
        <begin position="465"/>
        <end position="481"/>
    </location>
</feature>
<evidence type="ECO:0000256" key="1">
    <source>
        <dbReference type="ARBA" id="ARBA00004651"/>
    </source>
</evidence>
<keyword evidence="4 6" id="KW-1133">Transmembrane helix</keyword>
<feature type="transmembrane region" description="Helical" evidence="6">
    <location>
        <begin position="7"/>
        <end position="28"/>
    </location>
</feature>
<comment type="subcellular location">
    <subcellularLocation>
        <location evidence="1">Cell membrane</location>
        <topology evidence="1">Multi-pass membrane protein</topology>
    </subcellularLocation>
</comment>
<dbReference type="InterPro" id="IPR002797">
    <property type="entry name" value="Polysacc_synth"/>
</dbReference>
<comment type="caution">
    <text evidence="7">The sequence shown here is derived from an EMBL/GenBank/DDBJ whole genome shotgun (WGS) entry which is preliminary data.</text>
</comment>
<feature type="transmembrane region" description="Helical" evidence="6">
    <location>
        <begin position="81"/>
        <end position="101"/>
    </location>
</feature>
<dbReference type="Pfam" id="PF01943">
    <property type="entry name" value="Polysacc_synt"/>
    <property type="match status" value="1"/>
</dbReference>
<feature type="transmembrane region" description="Helical" evidence="6">
    <location>
        <begin position="308"/>
        <end position="331"/>
    </location>
</feature>
<keyword evidence="2" id="KW-1003">Cell membrane</keyword>
<feature type="transmembrane region" description="Helical" evidence="6">
    <location>
        <begin position="261"/>
        <end position="287"/>
    </location>
</feature>
<dbReference type="InterPro" id="IPR050833">
    <property type="entry name" value="Poly_Biosynth_Transport"/>
</dbReference>
<feature type="transmembrane region" description="Helical" evidence="6">
    <location>
        <begin position="375"/>
        <end position="393"/>
    </location>
</feature>
<evidence type="ECO:0000256" key="3">
    <source>
        <dbReference type="ARBA" id="ARBA00022692"/>
    </source>
</evidence>
<evidence type="ECO:0008006" key="9">
    <source>
        <dbReference type="Google" id="ProtNLM"/>
    </source>
</evidence>
<gene>
    <name evidence="7" type="ORF">BCT49_18645</name>
</gene>
<dbReference type="PANTHER" id="PTHR30250">
    <property type="entry name" value="PST FAMILY PREDICTED COLANIC ACID TRANSPORTER"/>
    <property type="match status" value="1"/>
</dbReference>
<reference evidence="8" key="1">
    <citation type="submission" date="2016-07" db="EMBL/GenBank/DDBJ databases">
        <title>Nontailed viruses are major unrecognized killers of bacteria in the ocean.</title>
        <authorList>
            <person name="Kauffman K."/>
            <person name="Hussain F."/>
            <person name="Yang J."/>
            <person name="Arevalo P."/>
            <person name="Brown J."/>
            <person name="Cutler M."/>
            <person name="Kelly L."/>
            <person name="Polz M.F."/>
        </authorList>
    </citation>
    <scope>NUCLEOTIDE SEQUENCE [LARGE SCALE GENOMIC DNA]</scope>
    <source>
        <strain evidence="8">10N.261.46.F8</strain>
    </source>
</reference>
<keyword evidence="5 6" id="KW-0472">Membrane</keyword>
<feature type="transmembrane region" description="Helical" evidence="6">
    <location>
        <begin position="121"/>
        <end position="139"/>
    </location>
</feature>
<name>A0A2N7JUI6_9VIBR</name>
<evidence type="ECO:0000313" key="8">
    <source>
        <dbReference type="Proteomes" id="UP000235406"/>
    </source>
</evidence>
<dbReference type="EMBL" id="MCZK01000174">
    <property type="protein sequence ID" value="PMM62538.1"/>
    <property type="molecule type" value="Genomic_DNA"/>
</dbReference>
<evidence type="ECO:0000313" key="7">
    <source>
        <dbReference type="EMBL" id="PMM62538.1"/>
    </source>
</evidence>